<evidence type="ECO:0000256" key="1">
    <source>
        <dbReference type="ARBA" id="ARBA00005250"/>
    </source>
</evidence>
<dbReference type="AlphaFoldDB" id="A0AA91DD43"/>
<comment type="similarity">
    <text evidence="1">Belongs to the metallo-beta-lactamase superfamily. Class-B beta-lactamase family.</text>
</comment>
<name>A0AA91DD43_9GAMM</name>
<proteinExistence type="inferred from homology"/>
<dbReference type="Pfam" id="PF00753">
    <property type="entry name" value="Lactamase_B"/>
    <property type="match status" value="1"/>
</dbReference>
<keyword evidence="5" id="KW-1185">Reference proteome</keyword>
<feature type="chain" id="PRO_5041689772" evidence="2">
    <location>
        <begin position="19"/>
        <end position="304"/>
    </location>
</feature>
<reference evidence="4 5" key="1">
    <citation type="submission" date="2016-03" db="EMBL/GenBank/DDBJ databases">
        <authorList>
            <person name="Heylen K."/>
            <person name="De Vos P."/>
            <person name="Vekeman B."/>
        </authorList>
    </citation>
    <scope>NUCLEOTIDE SEQUENCE [LARGE SCALE GENOMIC DNA]</scope>
    <source>
        <strain evidence="4 5">R-49807</strain>
    </source>
</reference>
<dbReference type="PANTHER" id="PTHR42951">
    <property type="entry name" value="METALLO-BETA-LACTAMASE DOMAIN-CONTAINING"/>
    <property type="match status" value="1"/>
</dbReference>
<dbReference type="InterPro" id="IPR030829">
    <property type="entry name" value="SoxH-rel_PQQ_2"/>
</dbReference>
<dbReference type="Proteomes" id="UP000077734">
    <property type="component" value="Unassembled WGS sequence"/>
</dbReference>
<feature type="domain" description="Metallo-beta-lactamase" evidence="3">
    <location>
        <begin position="49"/>
        <end position="232"/>
    </location>
</feature>
<protein>
    <submittedName>
        <fullName evidence="4">MBL fold metallo-hydrolase</fullName>
    </submittedName>
</protein>
<comment type="caution">
    <text evidence="4">The sequence shown here is derived from an EMBL/GenBank/DDBJ whole genome shotgun (WGS) entry which is preliminary data.</text>
</comment>
<dbReference type="PANTHER" id="PTHR42951:SF4">
    <property type="entry name" value="ACYL-COENZYME A THIOESTERASE MBLAC2"/>
    <property type="match status" value="1"/>
</dbReference>
<evidence type="ECO:0000259" key="3">
    <source>
        <dbReference type="SMART" id="SM00849"/>
    </source>
</evidence>
<dbReference type="EMBL" id="LUUL01000068">
    <property type="protein sequence ID" value="OAI26818.1"/>
    <property type="molecule type" value="Genomic_DNA"/>
</dbReference>
<keyword evidence="2" id="KW-0732">Signal</keyword>
<dbReference type="SUPFAM" id="SSF56281">
    <property type="entry name" value="Metallo-hydrolase/oxidoreductase"/>
    <property type="match status" value="1"/>
</dbReference>
<accession>A0AA91DD43</accession>
<dbReference type="GO" id="GO:0017001">
    <property type="term" value="P:antibiotic catabolic process"/>
    <property type="evidence" value="ECO:0007669"/>
    <property type="project" value="UniProtKB-ARBA"/>
</dbReference>
<dbReference type="RefSeq" id="WP_064026656.1">
    <property type="nucleotide sequence ID" value="NZ_LUUL01000068.1"/>
</dbReference>
<evidence type="ECO:0000313" key="4">
    <source>
        <dbReference type="EMBL" id="OAI26818.1"/>
    </source>
</evidence>
<dbReference type="InterPro" id="IPR001279">
    <property type="entry name" value="Metallo-B-lactamas"/>
</dbReference>
<sequence length="304" mass="34163">MRWFGLLCGMALSFAAQCAPLLKVEQVAPGIYLHLSEHHWPDRENHGEIANIGFIVGDRCVAVIDSGGSPQQGIALRNAIKQATAKPVCYVINTHVHPDHIYGNRAFKEPGVQFVGHHKLARAMAARGDHYLSRAAELLDIHVNRDNIIPPDLQVKQTMTLNLGNRELLLTAHSSAHTDNDLSVYDKTTDTLWLADLLFLEHIPVVDGSIKGWLAELEKLEKNNYKLVIPGHGRLVRDWPAAMLPQKTYLSELVTEIRAMVKQGKTLEQAVEQVGLAAKKRWQLFEQFHRKNVTTAFAELEWED</sequence>
<dbReference type="SMART" id="SM00849">
    <property type="entry name" value="Lactamase_B"/>
    <property type="match status" value="1"/>
</dbReference>
<dbReference type="InterPro" id="IPR050855">
    <property type="entry name" value="NDM-1-like"/>
</dbReference>
<dbReference type="InterPro" id="IPR036866">
    <property type="entry name" value="RibonucZ/Hydroxyglut_hydro"/>
</dbReference>
<feature type="signal peptide" evidence="2">
    <location>
        <begin position="1"/>
        <end position="18"/>
    </location>
</feature>
<dbReference type="NCBIfam" id="TIGR04559">
    <property type="entry name" value="SoxH_rel_PQQ_2"/>
    <property type="match status" value="1"/>
</dbReference>
<evidence type="ECO:0000313" key="5">
    <source>
        <dbReference type="Proteomes" id="UP000077734"/>
    </source>
</evidence>
<evidence type="ECO:0000256" key="2">
    <source>
        <dbReference type="SAM" id="SignalP"/>
    </source>
</evidence>
<gene>
    <name evidence="4" type="ORF">A1356_10400</name>
</gene>
<organism evidence="4 5">
    <name type="scientific">Methylomonas koyamae</name>
    <dbReference type="NCBI Taxonomy" id="702114"/>
    <lineage>
        <taxon>Bacteria</taxon>
        <taxon>Pseudomonadati</taxon>
        <taxon>Pseudomonadota</taxon>
        <taxon>Gammaproteobacteria</taxon>
        <taxon>Methylococcales</taxon>
        <taxon>Methylococcaceae</taxon>
        <taxon>Methylomonas</taxon>
    </lineage>
</organism>
<dbReference type="CDD" id="cd16282">
    <property type="entry name" value="metallo-hydrolase-like_MBL-fold"/>
    <property type="match status" value="1"/>
</dbReference>
<dbReference type="Gene3D" id="3.60.15.10">
    <property type="entry name" value="Ribonuclease Z/Hydroxyacylglutathione hydrolase-like"/>
    <property type="match status" value="1"/>
</dbReference>